<evidence type="ECO:0000313" key="16">
    <source>
        <dbReference type="Proteomes" id="UP000244081"/>
    </source>
</evidence>
<dbReference type="GO" id="GO:0020037">
    <property type="term" value="F:heme binding"/>
    <property type="evidence" value="ECO:0007669"/>
    <property type="project" value="TreeGrafter"/>
</dbReference>
<comment type="cofactor">
    <cofactor evidence="1">
        <name>heme b</name>
        <dbReference type="ChEBI" id="CHEBI:60344"/>
    </cofactor>
</comment>
<evidence type="ECO:0000256" key="10">
    <source>
        <dbReference type="ARBA" id="ARBA00023004"/>
    </source>
</evidence>
<dbReference type="AlphaFoldDB" id="A0A2T5UW91"/>
<comment type="similarity">
    <text evidence="12">Belongs to the cytochrome b561 family.</text>
</comment>
<dbReference type="GO" id="GO:0009055">
    <property type="term" value="F:electron transfer activity"/>
    <property type="evidence" value="ECO:0007669"/>
    <property type="project" value="InterPro"/>
</dbReference>
<evidence type="ECO:0000256" key="13">
    <source>
        <dbReference type="SAM" id="Phobius"/>
    </source>
</evidence>
<feature type="transmembrane region" description="Helical" evidence="13">
    <location>
        <begin position="57"/>
        <end position="74"/>
    </location>
</feature>
<evidence type="ECO:0000256" key="4">
    <source>
        <dbReference type="ARBA" id="ARBA00022475"/>
    </source>
</evidence>
<sequence>MGASMLRNTATGYGLVSIAFHWAMVALILSLFALGLYMTGLPQTDPGTFALYQLHKSLGFTILALVAVRLLWRLSSPAPQLPSGMAMWERAGAHASHFVLYLLMFAIPLSGWLMVSASPWGIPTVLYGVLPVPHLPVPSLLGAKPAAEATMKSVHEILAWSVIVLATFHAAAAIKHHLVTRDDTLRRMISTRPARKETSRA</sequence>
<dbReference type="GO" id="GO:0046872">
    <property type="term" value="F:metal ion binding"/>
    <property type="evidence" value="ECO:0007669"/>
    <property type="project" value="UniProtKB-KW"/>
</dbReference>
<feature type="domain" description="Cytochrome b561 bacterial/Ni-hydrogenase" evidence="14">
    <location>
        <begin position="13"/>
        <end position="190"/>
    </location>
</feature>
<dbReference type="GO" id="GO:0022904">
    <property type="term" value="P:respiratory electron transport chain"/>
    <property type="evidence" value="ECO:0007669"/>
    <property type="project" value="InterPro"/>
</dbReference>
<comment type="subcellular location">
    <subcellularLocation>
        <location evidence="2">Cell membrane</location>
        <topology evidence="2">Multi-pass membrane protein</topology>
    </subcellularLocation>
</comment>
<feature type="transmembrane region" description="Helical" evidence="13">
    <location>
        <begin position="95"/>
        <end position="115"/>
    </location>
</feature>
<evidence type="ECO:0000256" key="1">
    <source>
        <dbReference type="ARBA" id="ARBA00001970"/>
    </source>
</evidence>
<reference evidence="15 16" key="1">
    <citation type="submission" date="2018-04" db="EMBL/GenBank/DDBJ databases">
        <title>Genomic Encyclopedia of Archaeal and Bacterial Type Strains, Phase II (KMG-II): from individual species to whole genera.</title>
        <authorList>
            <person name="Goeker M."/>
        </authorList>
    </citation>
    <scope>NUCLEOTIDE SEQUENCE [LARGE SCALE GENOMIC DNA]</scope>
    <source>
        <strain evidence="15 16">DSM 23382</strain>
    </source>
</reference>
<dbReference type="InterPro" id="IPR052168">
    <property type="entry name" value="Cytochrome_b561_oxidase"/>
</dbReference>
<dbReference type="Gene3D" id="1.20.950.20">
    <property type="entry name" value="Transmembrane di-heme cytochromes, Chain C"/>
    <property type="match status" value="1"/>
</dbReference>
<dbReference type="PANTHER" id="PTHR30529">
    <property type="entry name" value="CYTOCHROME B561"/>
    <property type="match status" value="1"/>
</dbReference>
<feature type="transmembrane region" description="Helical" evidence="13">
    <location>
        <begin position="12"/>
        <end position="37"/>
    </location>
</feature>
<keyword evidence="6 13" id="KW-0812">Transmembrane</keyword>
<dbReference type="SUPFAM" id="SSF81342">
    <property type="entry name" value="Transmembrane di-heme cytochromes"/>
    <property type="match status" value="1"/>
</dbReference>
<dbReference type="Proteomes" id="UP000244081">
    <property type="component" value="Unassembled WGS sequence"/>
</dbReference>
<keyword evidence="9 13" id="KW-1133">Transmembrane helix</keyword>
<keyword evidence="10" id="KW-0408">Iron</keyword>
<evidence type="ECO:0000256" key="2">
    <source>
        <dbReference type="ARBA" id="ARBA00004651"/>
    </source>
</evidence>
<dbReference type="EMBL" id="QAYG01000012">
    <property type="protein sequence ID" value="PTW55760.1"/>
    <property type="molecule type" value="Genomic_DNA"/>
</dbReference>
<comment type="caution">
    <text evidence="15">The sequence shown here is derived from an EMBL/GenBank/DDBJ whole genome shotgun (WGS) entry which is preliminary data.</text>
</comment>
<gene>
    <name evidence="15" type="ORF">C8N35_11285</name>
</gene>
<evidence type="ECO:0000256" key="11">
    <source>
        <dbReference type="ARBA" id="ARBA00023136"/>
    </source>
</evidence>
<keyword evidence="7" id="KW-0479">Metal-binding</keyword>
<dbReference type="InterPro" id="IPR016174">
    <property type="entry name" value="Di-haem_cyt_TM"/>
</dbReference>
<dbReference type="Pfam" id="PF01292">
    <property type="entry name" value="Ni_hydr_CYTB"/>
    <property type="match status" value="1"/>
</dbReference>
<evidence type="ECO:0000256" key="8">
    <source>
        <dbReference type="ARBA" id="ARBA00022982"/>
    </source>
</evidence>
<dbReference type="PANTHER" id="PTHR30529:SF1">
    <property type="entry name" value="CYTOCHROME B561 HOMOLOG 2"/>
    <property type="match status" value="1"/>
</dbReference>
<evidence type="ECO:0000313" key="15">
    <source>
        <dbReference type="EMBL" id="PTW55760.1"/>
    </source>
</evidence>
<dbReference type="GO" id="GO:0005886">
    <property type="term" value="C:plasma membrane"/>
    <property type="evidence" value="ECO:0007669"/>
    <property type="project" value="UniProtKB-SubCell"/>
</dbReference>
<evidence type="ECO:0000256" key="12">
    <source>
        <dbReference type="ARBA" id="ARBA00037975"/>
    </source>
</evidence>
<keyword evidence="4" id="KW-1003">Cell membrane</keyword>
<name>A0A2T5UW91_9HYPH</name>
<proteinExistence type="inferred from homology"/>
<evidence type="ECO:0000256" key="5">
    <source>
        <dbReference type="ARBA" id="ARBA00022617"/>
    </source>
</evidence>
<keyword evidence="16" id="KW-1185">Reference proteome</keyword>
<evidence type="ECO:0000256" key="3">
    <source>
        <dbReference type="ARBA" id="ARBA00022448"/>
    </source>
</evidence>
<keyword evidence="8" id="KW-0249">Electron transport</keyword>
<organism evidence="15 16">
    <name type="scientific">Breoghania corrubedonensis</name>
    <dbReference type="NCBI Taxonomy" id="665038"/>
    <lineage>
        <taxon>Bacteria</taxon>
        <taxon>Pseudomonadati</taxon>
        <taxon>Pseudomonadota</taxon>
        <taxon>Alphaproteobacteria</taxon>
        <taxon>Hyphomicrobiales</taxon>
        <taxon>Stappiaceae</taxon>
        <taxon>Breoghania</taxon>
    </lineage>
</organism>
<evidence type="ECO:0000256" key="9">
    <source>
        <dbReference type="ARBA" id="ARBA00022989"/>
    </source>
</evidence>
<evidence type="ECO:0000259" key="14">
    <source>
        <dbReference type="Pfam" id="PF01292"/>
    </source>
</evidence>
<keyword evidence="5" id="KW-0349">Heme</keyword>
<feature type="transmembrane region" description="Helical" evidence="13">
    <location>
        <begin position="157"/>
        <end position="178"/>
    </location>
</feature>
<accession>A0A2T5UW91</accession>
<keyword evidence="11 13" id="KW-0472">Membrane</keyword>
<keyword evidence="3" id="KW-0813">Transport</keyword>
<protein>
    <submittedName>
        <fullName evidence="15">Cytochrome b561</fullName>
    </submittedName>
</protein>
<evidence type="ECO:0000256" key="6">
    <source>
        <dbReference type="ARBA" id="ARBA00022692"/>
    </source>
</evidence>
<evidence type="ECO:0000256" key="7">
    <source>
        <dbReference type="ARBA" id="ARBA00022723"/>
    </source>
</evidence>
<dbReference type="RefSeq" id="WP_245926911.1">
    <property type="nucleotide sequence ID" value="NZ_QAYG01000012.1"/>
</dbReference>
<dbReference type="InterPro" id="IPR011577">
    <property type="entry name" value="Cyt_b561_bac/Ni-Hgenase"/>
</dbReference>